<evidence type="ECO:0000256" key="1">
    <source>
        <dbReference type="SAM" id="MobiDB-lite"/>
    </source>
</evidence>
<dbReference type="RefSeq" id="XP_067164027.1">
    <property type="nucleotide sequence ID" value="XM_067307926.1"/>
</dbReference>
<gene>
    <name evidence="4 5" type="primary">LIME1</name>
</gene>
<keyword evidence="3" id="KW-1185">Reference proteome</keyword>
<evidence type="ECO:0000313" key="4">
    <source>
        <dbReference type="RefSeq" id="XP_067164026.1"/>
    </source>
</evidence>
<accession>A0ABM4FGF2</accession>
<keyword evidence="2" id="KW-1133">Transmembrane helix</keyword>
<dbReference type="Proteomes" id="UP001652627">
    <property type="component" value="Chromosome 18"/>
</dbReference>
<reference evidence="4 5" key="1">
    <citation type="submission" date="2025-05" db="UniProtKB">
        <authorList>
            <consortium name="RefSeq"/>
        </authorList>
    </citation>
    <scope>IDENTIFICATION</scope>
    <source>
        <tissue evidence="4 5">Blood</tissue>
    </source>
</reference>
<name>A0ABM4FGF2_9AVES</name>
<dbReference type="Pfam" id="PF15332">
    <property type="entry name" value="LIME1"/>
    <property type="match status" value="1"/>
</dbReference>
<dbReference type="InterPro" id="IPR026072">
    <property type="entry name" value="Lime1"/>
</dbReference>
<feature type="region of interest" description="Disordered" evidence="1">
    <location>
        <begin position="194"/>
        <end position="324"/>
    </location>
</feature>
<protein>
    <submittedName>
        <fullName evidence="4 5">Lck-interacting transmembrane adapter 1</fullName>
    </submittedName>
</protein>
<keyword evidence="2" id="KW-0472">Membrane</keyword>
<evidence type="ECO:0000313" key="3">
    <source>
        <dbReference type="Proteomes" id="UP001652627"/>
    </source>
</evidence>
<evidence type="ECO:0000256" key="2">
    <source>
        <dbReference type="SAM" id="Phobius"/>
    </source>
</evidence>
<dbReference type="PANTHER" id="PTHR47740:SF1">
    <property type="entry name" value="LCK-INTERACTING TRANSMEMBRANE ADAPTER 1"/>
    <property type="match status" value="1"/>
</dbReference>
<sequence length="336" mass="35093">MAAAEGGEGLPGPPLLPAVAPLALLGALVYLGALCAACRRKGRKKKVPTDAVKLVDKALLRQTQLRSLSKSDTTLHELCRLQPKDEGQRPASLDLLHALGAPDAGGDLQPRGSSSSILPHRELPRIPGPRPPEAEQTYSNLLFAPPPRRPAAPPAAPAAAAASADYACVRKAKKPEPPDGAAVAEAPRAAVGLCQPLGSADPERDSAPGPSRGDGRGPPLTASPGQVEDMYSTVCKGAGRKARQAASPPRDAAEPGRHWPRCPRPDASAEPCYESIGDGAWPGPDPDYEAVDANWRKPGPRGRPRPPEHLYESVGEGRRGSARAAPNGLEVYVTNL</sequence>
<dbReference type="RefSeq" id="XP_067164026.1">
    <property type="nucleotide sequence ID" value="XM_067307925.1"/>
</dbReference>
<organism evidence="3 5">
    <name type="scientific">Apteryx mantelli</name>
    <name type="common">North Island brown kiwi</name>
    <dbReference type="NCBI Taxonomy" id="2696672"/>
    <lineage>
        <taxon>Eukaryota</taxon>
        <taxon>Metazoa</taxon>
        <taxon>Chordata</taxon>
        <taxon>Craniata</taxon>
        <taxon>Vertebrata</taxon>
        <taxon>Euteleostomi</taxon>
        <taxon>Archelosauria</taxon>
        <taxon>Archosauria</taxon>
        <taxon>Dinosauria</taxon>
        <taxon>Saurischia</taxon>
        <taxon>Theropoda</taxon>
        <taxon>Coelurosauria</taxon>
        <taxon>Aves</taxon>
        <taxon>Palaeognathae</taxon>
        <taxon>Apterygiformes</taxon>
        <taxon>Apterygidae</taxon>
        <taxon>Apteryx</taxon>
    </lineage>
</organism>
<dbReference type="GeneID" id="136993636"/>
<keyword evidence="2 4" id="KW-0812">Transmembrane</keyword>
<dbReference type="PANTHER" id="PTHR47740">
    <property type="entry name" value="LCK-INTERACTING TRANSMEMBRANE ADAPTER 1, LIME1"/>
    <property type="match status" value="1"/>
</dbReference>
<evidence type="ECO:0000313" key="5">
    <source>
        <dbReference type="RefSeq" id="XP_067164027.1"/>
    </source>
</evidence>
<feature type="compositionally biased region" description="Basic and acidic residues" evidence="1">
    <location>
        <begin position="305"/>
        <end position="319"/>
    </location>
</feature>
<proteinExistence type="predicted"/>
<feature type="region of interest" description="Disordered" evidence="1">
    <location>
        <begin position="99"/>
        <end position="136"/>
    </location>
</feature>
<feature type="transmembrane region" description="Helical" evidence="2">
    <location>
        <begin position="15"/>
        <end position="37"/>
    </location>
</feature>